<accession>A0A0N0U4Z2</accession>
<gene>
    <name evidence="1" type="ORF">WN51_13730</name>
</gene>
<sequence length="80" mass="9286">LENRDTDFRRSDVNVIVDNLSSMTIADFKKQAKQKHKEITKSEISKLQNSKSDDTEDVTELDQLMFTELFDESDNKDNTT</sequence>
<protein>
    <submittedName>
        <fullName evidence="1">Uncharacterized protein</fullName>
    </submittedName>
</protein>
<dbReference type="Proteomes" id="UP000053105">
    <property type="component" value="Unassembled WGS sequence"/>
</dbReference>
<dbReference type="AlphaFoldDB" id="A0A0N0U4Z2"/>
<keyword evidence="2" id="KW-1185">Reference proteome</keyword>
<organism evidence="1 2">
    <name type="scientific">Melipona quadrifasciata</name>
    <dbReference type="NCBI Taxonomy" id="166423"/>
    <lineage>
        <taxon>Eukaryota</taxon>
        <taxon>Metazoa</taxon>
        <taxon>Ecdysozoa</taxon>
        <taxon>Arthropoda</taxon>
        <taxon>Hexapoda</taxon>
        <taxon>Insecta</taxon>
        <taxon>Pterygota</taxon>
        <taxon>Neoptera</taxon>
        <taxon>Endopterygota</taxon>
        <taxon>Hymenoptera</taxon>
        <taxon>Apocrita</taxon>
        <taxon>Aculeata</taxon>
        <taxon>Apoidea</taxon>
        <taxon>Anthophila</taxon>
        <taxon>Apidae</taxon>
        <taxon>Melipona</taxon>
    </lineage>
</organism>
<reference evidence="1 2" key="1">
    <citation type="submission" date="2015-07" db="EMBL/GenBank/DDBJ databases">
        <title>The genome of Melipona quadrifasciata.</title>
        <authorList>
            <person name="Pan H."/>
            <person name="Kapheim K."/>
        </authorList>
    </citation>
    <scope>NUCLEOTIDE SEQUENCE [LARGE SCALE GENOMIC DNA]</scope>
    <source>
        <strain evidence="1">0111107301</strain>
        <tissue evidence="1">Whole body</tissue>
    </source>
</reference>
<name>A0A0N0U4Z2_9HYME</name>
<feature type="non-terminal residue" evidence="1">
    <location>
        <position position="1"/>
    </location>
</feature>
<evidence type="ECO:0000313" key="1">
    <source>
        <dbReference type="EMBL" id="KOX73652.1"/>
    </source>
</evidence>
<dbReference type="EMBL" id="KQ435794">
    <property type="protein sequence ID" value="KOX73652.1"/>
    <property type="molecule type" value="Genomic_DNA"/>
</dbReference>
<proteinExistence type="predicted"/>
<evidence type="ECO:0000313" key="2">
    <source>
        <dbReference type="Proteomes" id="UP000053105"/>
    </source>
</evidence>